<evidence type="ECO:0000256" key="4">
    <source>
        <dbReference type="PIRSR" id="PIRSR015582-1"/>
    </source>
</evidence>
<dbReference type="PIRSF" id="PIRSF015582">
    <property type="entry name" value="Cit_lyase_B"/>
    <property type="match status" value="1"/>
</dbReference>
<proteinExistence type="predicted"/>
<feature type="domain" description="HpcH/HpaI aldolase/citrate lyase" evidence="6">
    <location>
        <begin position="14"/>
        <end position="226"/>
    </location>
</feature>
<keyword evidence="2 5" id="KW-0479">Metal-binding</keyword>
<dbReference type="GO" id="GO:0006107">
    <property type="term" value="P:oxaloacetate metabolic process"/>
    <property type="evidence" value="ECO:0007669"/>
    <property type="project" value="TreeGrafter"/>
</dbReference>
<dbReference type="AlphaFoldDB" id="A0A2A5J6F2"/>
<accession>A0A2A5J6F2</accession>
<dbReference type="InterPro" id="IPR015813">
    <property type="entry name" value="Pyrv/PenolPyrv_kinase-like_dom"/>
</dbReference>
<evidence type="ECO:0000256" key="3">
    <source>
        <dbReference type="ARBA" id="ARBA00022842"/>
    </source>
</evidence>
<feature type="binding site" evidence="4">
    <location>
        <position position="131"/>
    </location>
    <ligand>
        <name>substrate</name>
    </ligand>
</feature>
<feature type="binding site" evidence="5">
    <location>
        <position position="158"/>
    </location>
    <ligand>
        <name>Mg(2+)</name>
        <dbReference type="ChEBI" id="CHEBI:18420"/>
    </ligand>
</feature>
<reference evidence="7 8" key="1">
    <citation type="submission" date="2017-07" db="EMBL/GenBank/DDBJ databases">
        <title>Draft sequence of Rhodococcus enclensis 23b-28.</title>
        <authorList>
            <person name="Besaury L."/>
            <person name="Sancelme M."/>
            <person name="Amato P."/>
            <person name="Lallement A."/>
            <person name="Delort A.-M."/>
        </authorList>
    </citation>
    <scope>NUCLEOTIDE SEQUENCE [LARGE SCALE GENOMIC DNA]</scope>
    <source>
        <strain evidence="7 8">23b-28</strain>
    </source>
</reference>
<evidence type="ECO:0000313" key="7">
    <source>
        <dbReference type="EMBL" id="PCK25198.1"/>
    </source>
</evidence>
<dbReference type="InterPro" id="IPR040442">
    <property type="entry name" value="Pyrv_kinase-like_dom_sf"/>
</dbReference>
<dbReference type="PANTHER" id="PTHR32308">
    <property type="entry name" value="LYASE BETA SUBUNIT, PUTATIVE (AFU_ORTHOLOGUE AFUA_4G13030)-RELATED"/>
    <property type="match status" value="1"/>
</dbReference>
<sequence>MDENHHRATRRRASLVAPGSDERKARKALFSNADEVILDLEDAVTSANKNLARTLVSTLVHEFGRARTISVRINGLTTPWARDDLIACGALGESLTSVIVPKVESADELLEAEHILFTAGGHHTTLQALIETPLGVQNADSIARATPRLQAAIIGYADLGAALGRSRSALPEHWLAVQDRILIACRAAGVAAIDGPFLGITDDDAFRRAAHWTSALGFDGKWVIHPAQIDSATTAFTPSDDAVNDARRVLTALEEAETLGSGAAQLDGQMLDEAVAVAARRTLARAEGVTV</sequence>
<dbReference type="SUPFAM" id="SSF51621">
    <property type="entry name" value="Phosphoenolpyruvate/pyruvate domain"/>
    <property type="match status" value="1"/>
</dbReference>
<evidence type="ECO:0000313" key="8">
    <source>
        <dbReference type="Proteomes" id="UP000230886"/>
    </source>
</evidence>
<keyword evidence="7" id="KW-0456">Lyase</keyword>
<dbReference type="Gene3D" id="3.20.20.60">
    <property type="entry name" value="Phosphoenolpyruvate-binding domains"/>
    <property type="match status" value="1"/>
</dbReference>
<protein>
    <submittedName>
        <fullName evidence="7">CoA ester lyase</fullName>
    </submittedName>
</protein>
<feature type="binding site" evidence="4">
    <location>
        <position position="72"/>
    </location>
    <ligand>
        <name>substrate</name>
    </ligand>
</feature>
<dbReference type="GO" id="GO:0000287">
    <property type="term" value="F:magnesium ion binding"/>
    <property type="evidence" value="ECO:0007669"/>
    <property type="project" value="TreeGrafter"/>
</dbReference>
<gene>
    <name evidence="7" type="ORF">CHR55_21385</name>
</gene>
<dbReference type="GO" id="GO:0016829">
    <property type="term" value="F:lyase activity"/>
    <property type="evidence" value="ECO:0007669"/>
    <property type="project" value="UniProtKB-KW"/>
</dbReference>
<comment type="caution">
    <text evidence="7">The sequence shown here is derived from an EMBL/GenBank/DDBJ whole genome shotgun (WGS) entry which is preliminary data.</text>
</comment>
<evidence type="ECO:0000256" key="1">
    <source>
        <dbReference type="ARBA" id="ARBA00001946"/>
    </source>
</evidence>
<evidence type="ECO:0000256" key="5">
    <source>
        <dbReference type="PIRSR" id="PIRSR015582-2"/>
    </source>
</evidence>
<dbReference type="InterPro" id="IPR011206">
    <property type="entry name" value="Citrate_lyase_beta/mcl1/mcl2"/>
</dbReference>
<dbReference type="Proteomes" id="UP000230886">
    <property type="component" value="Unassembled WGS sequence"/>
</dbReference>
<name>A0A2A5J6F2_RHOSG</name>
<organism evidence="7 8">
    <name type="scientific">Rhodococcus qingshengii</name>
    <dbReference type="NCBI Taxonomy" id="334542"/>
    <lineage>
        <taxon>Bacteria</taxon>
        <taxon>Bacillati</taxon>
        <taxon>Actinomycetota</taxon>
        <taxon>Actinomycetes</taxon>
        <taxon>Mycobacteriales</taxon>
        <taxon>Nocardiaceae</taxon>
        <taxon>Rhodococcus</taxon>
        <taxon>Rhodococcus erythropolis group</taxon>
    </lineage>
</organism>
<feature type="binding site" evidence="5">
    <location>
        <position position="131"/>
    </location>
    <ligand>
        <name>Mg(2+)</name>
        <dbReference type="ChEBI" id="CHEBI:18420"/>
    </ligand>
</feature>
<dbReference type="Pfam" id="PF03328">
    <property type="entry name" value="HpcH_HpaI"/>
    <property type="match status" value="1"/>
</dbReference>
<evidence type="ECO:0000256" key="2">
    <source>
        <dbReference type="ARBA" id="ARBA00022723"/>
    </source>
</evidence>
<dbReference type="InterPro" id="IPR005000">
    <property type="entry name" value="Aldolase/citrate-lyase_domain"/>
</dbReference>
<dbReference type="RefSeq" id="WP_099698092.1">
    <property type="nucleotide sequence ID" value="NZ_NOVD01000018.1"/>
</dbReference>
<comment type="cofactor">
    <cofactor evidence="1">
        <name>Mg(2+)</name>
        <dbReference type="ChEBI" id="CHEBI:18420"/>
    </cofactor>
</comment>
<evidence type="ECO:0000259" key="6">
    <source>
        <dbReference type="Pfam" id="PF03328"/>
    </source>
</evidence>
<dbReference type="EMBL" id="NOVD01000018">
    <property type="protein sequence ID" value="PCK25198.1"/>
    <property type="molecule type" value="Genomic_DNA"/>
</dbReference>
<dbReference type="PANTHER" id="PTHR32308:SF0">
    <property type="entry name" value="HPCH_HPAI ALDOLASE_CITRATE LYASE DOMAIN-CONTAINING PROTEIN"/>
    <property type="match status" value="1"/>
</dbReference>
<keyword evidence="3 5" id="KW-0460">Magnesium</keyword>